<dbReference type="EMBL" id="RJKL01000001">
    <property type="protein sequence ID" value="ROP28850.1"/>
    <property type="molecule type" value="Genomic_DNA"/>
</dbReference>
<evidence type="ECO:0000313" key="2">
    <source>
        <dbReference type="EMBL" id="ROP28850.1"/>
    </source>
</evidence>
<proteinExistence type="predicted"/>
<dbReference type="Proteomes" id="UP000271683">
    <property type="component" value="Unassembled WGS sequence"/>
</dbReference>
<dbReference type="RefSeq" id="WP_123678155.1">
    <property type="nucleotide sequence ID" value="NZ_RJKL01000001.1"/>
</dbReference>
<gene>
    <name evidence="2" type="ORF">EDD30_1627</name>
</gene>
<evidence type="ECO:0000256" key="1">
    <source>
        <dbReference type="SAM" id="MobiDB-lite"/>
    </source>
</evidence>
<feature type="region of interest" description="Disordered" evidence="1">
    <location>
        <begin position="104"/>
        <end position="152"/>
    </location>
</feature>
<protein>
    <recommendedName>
        <fullName evidence="4">VWFA domain-containing protein</fullName>
    </recommendedName>
</protein>
<evidence type="ECO:0008006" key="4">
    <source>
        <dbReference type="Google" id="ProtNLM"/>
    </source>
</evidence>
<name>A0A3N1GF60_9ACTN</name>
<dbReference type="AlphaFoldDB" id="A0A3N1GF60"/>
<accession>A0A3N1GF60</accession>
<evidence type="ECO:0000313" key="3">
    <source>
        <dbReference type="Proteomes" id="UP000271683"/>
    </source>
</evidence>
<feature type="compositionally biased region" description="Polar residues" evidence="1">
    <location>
        <begin position="125"/>
        <end position="140"/>
    </location>
</feature>
<dbReference type="OrthoDB" id="5621159at2"/>
<organism evidence="2 3">
    <name type="scientific">Couchioplanes caeruleus</name>
    <dbReference type="NCBI Taxonomy" id="56438"/>
    <lineage>
        <taxon>Bacteria</taxon>
        <taxon>Bacillati</taxon>
        <taxon>Actinomycetota</taxon>
        <taxon>Actinomycetes</taxon>
        <taxon>Micromonosporales</taxon>
        <taxon>Micromonosporaceae</taxon>
        <taxon>Couchioplanes</taxon>
    </lineage>
</organism>
<comment type="caution">
    <text evidence="2">The sequence shown here is derived from an EMBL/GenBank/DDBJ whole genome shotgun (WGS) entry which is preliminary data.</text>
</comment>
<sequence>MDDQFPPAAAPLSAHPVAAVPADGAVEADYPYAVAKTVEQPELAARLRAAIKPAALTAAGFSTAAPARVMPVPAQAGKLLGPALQWSRYKRHFQVLLLADSSGSMHQPVTDKARRPDPAPSPSSWCSRTAATSSPGSRRPSNWPRRSHEQFHQAAPTAVAAVVAFSPALDRTWTILRRLAPREG</sequence>
<reference evidence="2 3" key="1">
    <citation type="submission" date="2018-11" db="EMBL/GenBank/DDBJ databases">
        <title>Sequencing the genomes of 1000 actinobacteria strains.</title>
        <authorList>
            <person name="Klenk H.-P."/>
        </authorList>
    </citation>
    <scope>NUCLEOTIDE SEQUENCE [LARGE SCALE GENOMIC DNA]</scope>
    <source>
        <strain evidence="2 3">DSM 43634</strain>
    </source>
</reference>